<evidence type="ECO:0000313" key="16">
    <source>
        <dbReference type="EMBL" id="WOL09057.1"/>
    </source>
</evidence>
<dbReference type="EC" id="3.2.1.23" evidence="4 10"/>
<comment type="catalytic activity">
    <reaction evidence="1 10">
        <text>Hydrolysis of terminal non-reducing beta-D-galactose residues in beta-D-galactosides.</text>
        <dbReference type="EC" id="3.2.1.23"/>
    </reaction>
</comment>
<evidence type="ECO:0000256" key="2">
    <source>
        <dbReference type="ARBA" id="ARBA00004271"/>
    </source>
</evidence>
<dbReference type="Gene3D" id="2.60.120.260">
    <property type="entry name" value="Galactose-binding domain-like"/>
    <property type="match status" value="5"/>
</dbReference>
<keyword evidence="9 10" id="KW-0326">Glycosidase</keyword>
<dbReference type="Gene3D" id="3.20.20.80">
    <property type="entry name" value="Glycosidases"/>
    <property type="match status" value="3"/>
</dbReference>
<evidence type="ECO:0000313" key="17">
    <source>
        <dbReference type="Proteomes" id="UP001327560"/>
    </source>
</evidence>
<evidence type="ECO:0000256" key="8">
    <source>
        <dbReference type="ARBA" id="ARBA00022801"/>
    </source>
</evidence>
<feature type="signal peptide" evidence="12">
    <location>
        <begin position="1"/>
        <end position="26"/>
    </location>
</feature>
<evidence type="ECO:0000256" key="11">
    <source>
        <dbReference type="RuleBase" id="RU003679"/>
    </source>
</evidence>
<feature type="domain" description="Glycoside hydrolase 35 catalytic" evidence="13">
    <location>
        <begin position="34"/>
        <end position="339"/>
    </location>
</feature>
<evidence type="ECO:0000256" key="4">
    <source>
        <dbReference type="ARBA" id="ARBA00012756"/>
    </source>
</evidence>
<evidence type="ECO:0000256" key="9">
    <source>
        <dbReference type="ARBA" id="ARBA00023295"/>
    </source>
</evidence>
<feature type="domain" description="Glycoside hydrolase 35 catalytic" evidence="13">
    <location>
        <begin position="1358"/>
        <end position="1407"/>
    </location>
</feature>
<evidence type="ECO:0000259" key="13">
    <source>
        <dbReference type="Pfam" id="PF01301"/>
    </source>
</evidence>
<dbReference type="Pfam" id="PF21467">
    <property type="entry name" value="BetaGal_gal-bd"/>
    <property type="match status" value="4"/>
</dbReference>
<feature type="domain" description="Beta-galactosidase galactose-binding" evidence="15">
    <location>
        <begin position="1266"/>
        <end position="1352"/>
    </location>
</feature>
<keyword evidence="17" id="KW-1185">Reference proteome</keyword>
<feature type="domain" description="Beta-galactosidase beta-sandwich" evidence="14">
    <location>
        <begin position="1014"/>
        <end position="1068"/>
    </location>
</feature>
<gene>
    <name evidence="16" type="ORF">Cni_G17810</name>
</gene>
<sequence length="2031" mass="227558">MDLLEPTKFALLLVVIAAAMMLPVDATVTYDHKSLIINGQRRILISGSIHYPRSTPDMWPDLIHKAKDGGLDVIQTYVFWNGHEPSPGQYYFGGNYDLVRFIKLVHQAGLYVHLRVGPYACAEWNFGGFPVWLKNVPGIEFRTDNEPFKAAMTKFTQKIVSMMKEEGLYEWQGGPIILSQIENEYGPVEYYLGEPGKRYTTWAAQMAVGLNTGVPWVMCKQDDAPDPVINTCNDFYCDWFKPNQPYKPTIWTEAWTAWFTAFGGTVPYRPVEDLAFAVARFIQKGGSFVNYYMYHGGTNFGRTAGGPFIATSYDYDAPIDEYGLLREPKWSHLRNLHQTIKKCEQALVSGDPTVTSIGDKQQAYVYRSKSGACAAFLSNMDSTYSVTIYFNGLRYDLPAWSTSILPDCKTVEFNTAKVKAPAFHPKMSWVSGRFSWQSFTEDYKSLYKYFTNDGLREQISLTWDKTDYLWYTTYVNIDSNEAFLKNGKYPYLNVMSAGHAMLVFVNGEFAGTAYGNNNDPRTNFGKYVKMWEGSNQISILSVAVGLANIGLHFDTWKVGVLGPVTLDGLNEGKRDLSSQKWTYQIGLKGEILSIYTASGSSSVQWGNPFAHTPLTWYKTWFDAPAGNDPLALDMSSMGKGQVWINGQSIGRYWPAYKASGSCGSCDYRGYYSETKCQSNCGQASQQWYHVPRSWLKPTGNFMVVLEEWGGDPSGISLAKNGGLDAIDTYVFWNGHEPSPGQYYFGDNYDLVRFIKLVQQAGLYVHLRIGPYVCAEWNFGGFPVWLKFVPGIEFRTDNEPFKAAMAKFTEKIVSMMKAERLYESQGGPIILSQIENEYGPVESLSGDPGRSYTNWTAQMAVGFGTGVPWVMCKQDDAPDPIINTCNGFYCDYFTPNKPYKPSIWTEAWTGWFTSFGEAVPTRPVEDLAFGVARFIQKGGSFVNYYMYHGGTNFGRTAGGPFTATSYDYDAPIDEYGLLREPKWGHLKELHIAIKKCEPALVSGDPTVTRIGNKQQAYVYRSNSGACAAFLSNMDSTYAVTITFNGLKYDIPAWSTSILPDCKTVVFNTAQRAAPILHAKMSWVSGGFSWKSFTEDYNSLYNYFTEDGLLEQISLTWDKTDYLWYTTYVNIGSNEAFLKNGKYPYLKVMSAGPSMLVFVNGELAGTAYGNRNNRRITFGKYVKMWKGSNKISILSAAVGLQDIGMHFETWKVGVLGPVTLYGLNEGKRDLSSQKWTYQVGLKGEILNIYTASGSSSVQWDGPHVKTPLTWYKTWFDAPAGNEPLALDMSIMGKGQIWINGRSIGRYWPAYEASGSCSACDYRGYYTEKKCQINCGEASQKWYHIPRSWLSSSVNFLVVLEEWGGDPSGISLYYFDGNYDLVRFIKLVKQAGLYVHLRIGPYVCAEWTFGYNSCSQFKKESFSQCSFFIFSLENRGFPVWLKYVPGIAFRTENEPFKEAMLKFTEKIVSMMKAEGLFQSQGGPIILSQIENEYGPVEYYGGDPAKKYVSWAAQMAVGLNTGVPWVMCKQDDAPDPVINTCNDFYCDYFKPNKPYKPNLWTENWTGGPIVFGKPVGYRPVEDLAFGVTRFIQIGGSFVNYYMYHGGTNFGRTAGGPFIAPSYDFDAPIDEYGLLRQPNWGHLRDLHKAIKMCEPALISGDPTVTKLGSNQQAYVYTSKTGACVAFLSNMDPTYSANVSFNGFKYDISAWSTSILPDCKTVIFNTAKVAAPTSHIKMSRVIGGFSWKSFSEDYNKLTEKAFTKDGLVEQISLTLDKTDYLWYTTYVDISLNEEFLKNGQYPVLTVMSAGHAMQVFINGEWAAIAYGSIDDPRITFNGSVKLDTGSNKISILSVAVGLPNVGLHFDTWNVGVLGPVTLNGLNEGKKDLSSQKWTYQIGLEGESLNLHTVGGTSSVEWGGPYSNLPLTWYKTYFDAPAGNDPLALDMSSMGKGEIWINGRSIGRYWPAYKASGSCGPCDYRGTYKYNGQNCQSNCGESSQKWYHVPRSWLKPTGNFLVVFEEWGGDPSSLSLLKRTAL</sequence>
<dbReference type="InterPro" id="IPR019801">
    <property type="entry name" value="Glyco_hydro_35_CS"/>
</dbReference>
<dbReference type="Proteomes" id="UP001327560">
    <property type="component" value="Chromosome 5"/>
</dbReference>
<evidence type="ECO:0000256" key="7">
    <source>
        <dbReference type="ARBA" id="ARBA00022729"/>
    </source>
</evidence>
<dbReference type="FunFam" id="3.20.20.80:FF:000006">
    <property type="entry name" value="Beta-galactosidase"/>
    <property type="match status" value="2"/>
</dbReference>
<feature type="domain" description="Glycoside hydrolase 35 catalytic" evidence="13">
    <location>
        <begin position="1430"/>
        <end position="1644"/>
    </location>
</feature>
<evidence type="ECO:0000256" key="1">
    <source>
        <dbReference type="ARBA" id="ARBA00001412"/>
    </source>
</evidence>
<dbReference type="Pfam" id="PF01301">
    <property type="entry name" value="Glyco_hydro_35"/>
    <property type="match status" value="4"/>
</dbReference>
<dbReference type="GO" id="GO:0004565">
    <property type="term" value="F:beta-galactosidase activity"/>
    <property type="evidence" value="ECO:0007669"/>
    <property type="project" value="UniProtKB-EC"/>
</dbReference>
<dbReference type="FunFam" id="2.60.120.260:FF:000076">
    <property type="entry name" value="Beta-galactosidase"/>
    <property type="match status" value="3"/>
</dbReference>
<dbReference type="InterPro" id="IPR041392">
    <property type="entry name" value="GHD"/>
</dbReference>
<dbReference type="FunFam" id="2.60.120.260:FF:000061">
    <property type="entry name" value="Beta-galactosidase"/>
    <property type="match status" value="3"/>
</dbReference>
<dbReference type="InterPro" id="IPR048913">
    <property type="entry name" value="BetaGal_gal-bd"/>
</dbReference>
<dbReference type="Pfam" id="PF17834">
    <property type="entry name" value="GHD"/>
    <property type="match status" value="3"/>
</dbReference>
<keyword evidence="6" id="KW-0964">Secreted</keyword>
<dbReference type="GO" id="GO:0005975">
    <property type="term" value="P:carbohydrate metabolic process"/>
    <property type="evidence" value="ECO:0007669"/>
    <property type="project" value="InterPro"/>
</dbReference>
<dbReference type="PROSITE" id="PS01182">
    <property type="entry name" value="GLYCOSYL_HYDROL_F35"/>
    <property type="match status" value="3"/>
</dbReference>
<feature type="domain" description="Beta-galactosidase galactose-binding" evidence="15">
    <location>
        <begin position="468"/>
        <end position="534"/>
    </location>
</feature>
<dbReference type="SUPFAM" id="SSF49785">
    <property type="entry name" value="Galactose-binding domain-like"/>
    <property type="match status" value="6"/>
</dbReference>
<dbReference type="SUPFAM" id="SSF51445">
    <property type="entry name" value="(Trans)glycosidases"/>
    <property type="match status" value="3"/>
</dbReference>
<evidence type="ECO:0000256" key="5">
    <source>
        <dbReference type="ARBA" id="ARBA00022523"/>
    </source>
</evidence>
<proteinExistence type="inferred from homology"/>
<evidence type="ECO:0000256" key="3">
    <source>
        <dbReference type="ARBA" id="ARBA00009809"/>
    </source>
</evidence>
<keyword evidence="7 12" id="KW-0732">Signal</keyword>
<dbReference type="InterPro" id="IPR031330">
    <property type="entry name" value="Gly_Hdrlase_35_cat"/>
</dbReference>
<name>A0AAQ3KI49_9LILI</name>
<dbReference type="GO" id="GO:0048046">
    <property type="term" value="C:apoplast"/>
    <property type="evidence" value="ECO:0007669"/>
    <property type="project" value="UniProtKB-SubCell"/>
</dbReference>
<feature type="domain" description="Glycoside hydrolase 35 catalytic" evidence="13">
    <location>
        <begin position="715"/>
        <end position="990"/>
    </location>
</feature>
<feature type="chain" id="PRO_5042912915" description="Beta-galactosidase" evidence="12">
    <location>
        <begin position="27"/>
        <end position="2031"/>
    </location>
</feature>
<comment type="similarity">
    <text evidence="3 11">Belongs to the glycosyl hydrolase 35 family.</text>
</comment>
<comment type="subcellular location">
    <subcellularLocation>
        <location evidence="2">Secreted</location>
        <location evidence="2">Extracellular space</location>
        <location evidence="2">Apoplast</location>
    </subcellularLocation>
</comment>
<accession>A0AAQ3KI49</accession>
<feature type="domain" description="Beta-galactosidase beta-sandwich" evidence="14">
    <location>
        <begin position="362"/>
        <end position="418"/>
    </location>
</feature>
<evidence type="ECO:0000259" key="15">
    <source>
        <dbReference type="Pfam" id="PF21467"/>
    </source>
</evidence>
<evidence type="ECO:0000259" key="14">
    <source>
        <dbReference type="Pfam" id="PF17834"/>
    </source>
</evidence>
<feature type="domain" description="Beta-galactosidase galactose-binding" evidence="15">
    <location>
        <begin position="1920"/>
        <end position="2008"/>
    </location>
</feature>
<keyword evidence="5" id="KW-0052">Apoplast</keyword>
<feature type="domain" description="Beta-galactosidase beta-sandwich" evidence="14">
    <location>
        <begin position="1667"/>
        <end position="1723"/>
    </location>
</feature>
<dbReference type="InterPro" id="IPR001944">
    <property type="entry name" value="Glycoside_Hdrlase_35"/>
</dbReference>
<keyword evidence="8 10" id="KW-0378">Hydrolase</keyword>
<dbReference type="FunFam" id="2.60.120.260:FF:000142">
    <property type="entry name" value="Beta-galactosidase"/>
    <property type="match status" value="3"/>
</dbReference>
<organism evidence="16 17">
    <name type="scientific">Canna indica</name>
    <name type="common">Indian-shot</name>
    <dbReference type="NCBI Taxonomy" id="4628"/>
    <lineage>
        <taxon>Eukaryota</taxon>
        <taxon>Viridiplantae</taxon>
        <taxon>Streptophyta</taxon>
        <taxon>Embryophyta</taxon>
        <taxon>Tracheophyta</taxon>
        <taxon>Spermatophyta</taxon>
        <taxon>Magnoliopsida</taxon>
        <taxon>Liliopsida</taxon>
        <taxon>Zingiberales</taxon>
        <taxon>Cannaceae</taxon>
        <taxon>Canna</taxon>
    </lineage>
</organism>
<evidence type="ECO:0000256" key="12">
    <source>
        <dbReference type="SAM" id="SignalP"/>
    </source>
</evidence>
<evidence type="ECO:0000256" key="10">
    <source>
        <dbReference type="RuleBase" id="RU000675"/>
    </source>
</evidence>
<evidence type="ECO:0000256" key="6">
    <source>
        <dbReference type="ARBA" id="ARBA00022525"/>
    </source>
</evidence>
<dbReference type="FunFam" id="3.20.20.80:FF:000021">
    <property type="entry name" value="Beta-galactosidase"/>
    <property type="match status" value="1"/>
</dbReference>
<dbReference type="InterPro" id="IPR017853">
    <property type="entry name" value="GH"/>
</dbReference>
<reference evidence="16 17" key="1">
    <citation type="submission" date="2023-10" db="EMBL/GenBank/DDBJ databases">
        <title>Chromosome-scale genome assembly provides insights into flower coloration mechanisms of Canna indica.</title>
        <authorList>
            <person name="Li C."/>
        </authorList>
    </citation>
    <scope>NUCLEOTIDE SEQUENCE [LARGE SCALE GENOMIC DNA]</scope>
    <source>
        <tissue evidence="16">Flower</tissue>
    </source>
</reference>
<protein>
    <recommendedName>
        <fullName evidence="4 10">Beta-galactosidase</fullName>
        <ecNumber evidence="4 10">3.2.1.23</ecNumber>
    </recommendedName>
</protein>
<dbReference type="PANTHER" id="PTHR23421">
    <property type="entry name" value="BETA-GALACTOSIDASE RELATED"/>
    <property type="match status" value="1"/>
</dbReference>
<dbReference type="InterPro" id="IPR008979">
    <property type="entry name" value="Galactose-bd-like_sf"/>
</dbReference>
<dbReference type="EMBL" id="CP136894">
    <property type="protein sequence ID" value="WOL09057.1"/>
    <property type="molecule type" value="Genomic_DNA"/>
</dbReference>
<dbReference type="PRINTS" id="PR00742">
    <property type="entry name" value="GLHYDRLASE35"/>
</dbReference>
<feature type="domain" description="Beta-galactosidase galactose-binding" evidence="15">
    <location>
        <begin position="614"/>
        <end position="700"/>
    </location>
</feature>